<dbReference type="AlphaFoldDB" id="A0A0S4WA08"/>
<organism evidence="1">
    <name type="scientific">Ralstonia solanacearum</name>
    <name type="common">Pseudomonas solanacearum</name>
    <dbReference type="NCBI Taxonomy" id="305"/>
    <lineage>
        <taxon>Bacteria</taxon>
        <taxon>Pseudomonadati</taxon>
        <taxon>Pseudomonadota</taxon>
        <taxon>Betaproteobacteria</taxon>
        <taxon>Burkholderiales</taxon>
        <taxon>Burkholderiaceae</taxon>
        <taxon>Ralstonia</taxon>
        <taxon>Ralstonia solanacearum species complex</taxon>
    </lineage>
</organism>
<accession>A0A0S4WA08</accession>
<proteinExistence type="predicted"/>
<gene>
    <name evidence="1" type="ORF">TF3108_v1_2570001</name>
</gene>
<dbReference type="EMBL" id="LN899826">
    <property type="protein sequence ID" value="CUV43050.1"/>
    <property type="molecule type" value="Genomic_DNA"/>
</dbReference>
<protein>
    <submittedName>
        <fullName evidence="1">Uncharacterized protein</fullName>
    </submittedName>
</protein>
<evidence type="ECO:0000313" key="1">
    <source>
        <dbReference type="EMBL" id="CUV43050.1"/>
    </source>
</evidence>
<sequence>MNPSYFYTVASKDRKEWRELAGVHVELAVPANRLDPVETQTYLQKEMVSFFEIGNRSAPDLWSRDTPPDVRLAQGDANAGLTSLNAALD</sequence>
<name>A0A0S4WA08_RALSL</name>
<reference evidence="1" key="1">
    <citation type="submission" date="2015-10" db="EMBL/GenBank/DDBJ databases">
        <authorList>
            <person name="Gilbert D.G."/>
        </authorList>
    </citation>
    <scope>NUCLEOTIDE SEQUENCE</scope>
    <source>
        <strain evidence="1">Phyl III-seqv23</strain>
    </source>
</reference>